<dbReference type="Proteomes" id="UP000054144">
    <property type="component" value="Unassembled WGS sequence"/>
</dbReference>
<proteinExistence type="predicted"/>
<gene>
    <name evidence="2" type="ORF">FISHEDRAFT_58719</name>
</gene>
<dbReference type="EMBL" id="KN881819">
    <property type="protein sequence ID" value="KIY48738.1"/>
    <property type="molecule type" value="Genomic_DNA"/>
</dbReference>
<evidence type="ECO:0000313" key="3">
    <source>
        <dbReference type="Proteomes" id="UP000054144"/>
    </source>
</evidence>
<protein>
    <submittedName>
        <fullName evidence="2">Uncharacterized protein</fullName>
    </submittedName>
</protein>
<evidence type="ECO:0000313" key="2">
    <source>
        <dbReference type="EMBL" id="KIY48738.1"/>
    </source>
</evidence>
<feature type="region of interest" description="Disordered" evidence="1">
    <location>
        <begin position="76"/>
        <end position="128"/>
    </location>
</feature>
<reference evidence="2 3" key="1">
    <citation type="journal article" date="2015" name="Fungal Genet. Biol.">
        <title>Evolution of novel wood decay mechanisms in Agaricales revealed by the genome sequences of Fistulina hepatica and Cylindrobasidium torrendii.</title>
        <authorList>
            <person name="Floudas D."/>
            <person name="Held B.W."/>
            <person name="Riley R."/>
            <person name="Nagy L.G."/>
            <person name="Koehler G."/>
            <person name="Ransdell A.S."/>
            <person name="Younus H."/>
            <person name="Chow J."/>
            <person name="Chiniquy J."/>
            <person name="Lipzen A."/>
            <person name="Tritt A."/>
            <person name="Sun H."/>
            <person name="Haridas S."/>
            <person name="LaButti K."/>
            <person name="Ohm R.A."/>
            <person name="Kues U."/>
            <person name="Blanchette R.A."/>
            <person name="Grigoriev I.V."/>
            <person name="Minto R.E."/>
            <person name="Hibbett D.S."/>
        </authorList>
    </citation>
    <scope>NUCLEOTIDE SEQUENCE [LARGE SCALE GENOMIC DNA]</scope>
    <source>
        <strain evidence="2 3">ATCC 64428</strain>
    </source>
</reference>
<keyword evidence="3" id="KW-1185">Reference proteome</keyword>
<dbReference type="OrthoDB" id="2506317at2759"/>
<dbReference type="AlphaFoldDB" id="A0A0D7ACZ5"/>
<organism evidence="2 3">
    <name type="scientific">Fistulina hepatica ATCC 64428</name>
    <dbReference type="NCBI Taxonomy" id="1128425"/>
    <lineage>
        <taxon>Eukaryota</taxon>
        <taxon>Fungi</taxon>
        <taxon>Dikarya</taxon>
        <taxon>Basidiomycota</taxon>
        <taxon>Agaricomycotina</taxon>
        <taxon>Agaricomycetes</taxon>
        <taxon>Agaricomycetidae</taxon>
        <taxon>Agaricales</taxon>
        <taxon>Fistulinaceae</taxon>
        <taxon>Fistulina</taxon>
    </lineage>
</organism>
<evidence type="ECO:0000256" key="1">
    <source>
        <dbReference type="SAM" id="MobiDB-lite"/>
    </source>
</evidence>
<name>A0A0D7ACZ5_9AGAR</name>
<accession>A0A0D7ACZ5</accession>
<sequence>MPEQSQYAAATHVPLIKSPSLRIPHMVELPPDIHPLPDSVTAYFAYPFTLEPHVLTFQNARRTTLAAHATRRSAYLAAREEDKARRKRDALRKVAPGFDPEHVLEPTRTGSGGAGAPPSPVIAPQQQQSVMHDLIDQLAAMDARHES</sequence>